<feature type="transmembrane region" description="Helical" evidence="1">
    <location>
        <begin position="92"/>
        <end position="110"/>
    </location>
</feature>
<evidence type="ECO:0000256" key="1">
    <source>
        <dbReference type="SAM" id="Phobius"/>
    </source>
</evidence>
<keyword evidence="1" id="KW-0472">Membrane</keyword>
<evidence type="ECO:0000313" key="2">
    <source>
        <dbReference type="EMBL" id="QJE02846.1"/>
    </source>
</evidence>
<dbReference type="KEGG" id="mfy:HH212_24910"/>
<dbReference type="Proteomes" id="UP000502415">
    <property type="component" value="Chromosome"/>
</dbReference>
<organism evidence="2 3">
    <name type="scientific">Massilia forsythiae</name>
    <dbReference type="NCBI Taxonomy" id="2728020"/>
    <lineage>
        <taxon>Bacteria</taxon>
        <taxon>Pseudomonadati</taxon>
        <taxon>Pseudomonadota</taxon>
        <taxon>Betaproteobacteria</taxon>
        <taxon>Burkholderiales</taxon>
        <taxon>Oxalobacteraceae</taxon>
        <taxon>Telluria group</taxon>
        <taxon>Massilia</taxon>
    </lineage>
</organism>
<feature type="transmembrane region" description="Helical" evidence="1">
    <location>
        <begin position="219"/>
        <end position="236"/>
    </location>
</feature>
<proteinExistence type="predicted"/>
<gene>
    <name evidence="2" type="ORF">HH212_24910</name>
</gene>
<dbReference type="AlphaFoldDB" id="A0A7Z2ZUM8"/>
<dbReference type="RefSeq" id="WP_170204927.1">
    <property type="nucleotide sequence ID" value="NZ_CP051685.1"/>
</dbReference>
<keyword evidence="1" id="KW-0812">Transmembrane</keyword>
<keyword evidence="3" id="KW-1185">Reference proteome</keyword>
<evidence type="ECO:0000313" key="3">
    <source>
        <dbReference type="Proteomes" id="UP000502415"/>
    </source>
</evidence>
<feature type="transmembrane region" description="Helical" evidence="1">
    <location>
        <begin position="189"/>
        <end position="213"/>
    </location>
</feature>
<protein>
    <submittedName>
        <fullName evidence="2">Uncharacterized protein</fullName>
    </submittedName>
</protein>
<keyword evidence="1" id="KW-1133">Transmembrane helix</keyword>
<feature type="transmembrane region" description="Helical" evidence="1">
    <location>
        <begin position="298"/>
        <end position="321"/>
    </location>
</feature>
<dbReference type="EMBL" id="CP051685">
    <property type="protein sequence ID" value="QJE02846.1"/>
    <property type="molecule type" value="Genomic_DNA"/>
</dbReference>
<name>A0A7Z2ZUM8_9BURK</name>
<accession>A0A7Z2ZUM8</accession>
<feature type="transmembrane region" description="Helical" evidence="1">
    <location>
        <begin position="156"/>
        <end position="177"/>
    </location>
</feature>
<feature type="transmembrane region" description="Helical" evidence="1">
    <location>
        <begin position="21"/>
        <end position="45"/>
    </location>
</feature>
<reference evidence="2 3" key="1">
    <citation type="submission" date="2020-04" db="EMBL/GenBank/DDBJ databases">
        <title>Genome sequencing of novel species.</title>
        <authorList>
            <person name="Heo J."/>
            <person name="Kim S.-J."/>
            <person name="Kim J.-S."/>
            <person name="Hong S.-B."/>
            <person name="Kwon S.-W."/>
        </authorList>
    </citation>
    <scope>NUCLEOTIDE SEQUENCE [LARGE SCALE GENOMIC DNA]</scope>
    <source>
        <strain evidence="2 3">GN2-R2</strain>
    </source>
</reference>
<sequence length="330" mass="34842">MNTVTMKWLLQREFWEHKGSMLWAPLIVAALLVVLVGGTVAYGLAAHGMPMHVTVNGQTITQGGLAAALSTASRLTVARIATGMYLGAGTPLFGILSGVVFFYCVGALYNERTDRSILFWKSLPVSDGMTVLSKAATATLVAPLITIALATVASLALLLAACIGFGLNGVNMLGAVLASPELYLGPLRLVALLPVYVAWALPTVGWLLLVSSWARSKPLLWALGLPLIALLVLKWMSATMERFSGTPLGIMPLAQDVAARILGGTVPGIWLTHGRNLSVAVRPDGGGIDMNDVMAQSWATLAGADAWIGVLLGAAMLFGAVRLRRWRDEG</sequence>